<keyword evidence="4" id="KW-0812">Transmembrane</keyword>
<evidence type="ECO:0000256" key="4">
    <source>
        <dbReference type="SAM" id="Phobius"/>
    </source>
</evidence>
<evidence type="ECO:0000313" key="6">
    <source>
        <dbReference type="EMBL" id="SHI26077.1"/>
    </source>
</evidence>
<keyword evidence="4" id="KW-1133">Transmembrane helix</keyword>
<dbReference type="PANTHER" id="PTHR36108:SF13">
    <property type="entry name" value="COLOSSIN-B-RELATED"/>
    <property type="match status" value="1"/>
</dbReference>
<evidence type="ECO:0000256" key="1">
    <source>
        <dbReference type="ARBA" id="ARBA00007257"/>
    </source>
</evidence>
<sequence length="224" mass="24469">MITGGIEISKTDISTSVPVPGATITIYTKDGTKVVEAVTGEDGKVKFEKLNYGDYYFVETNVPEGYLLNPDKHEFSIKEDGVVLKANLSNTMITGGIEISKSDISTSAPVPGATITIYTKDGTKVVEGITGEDGKVKFEKLNYGEYYFVETNAPDGYVLNTDKHEFSIKEDGVILKDSITNTKKVVIDLPQTGGLISLTTLIYIGIFSIVLGFVFIFIRKRKIN</sequence>
<evidence type="ECO:0000259" key="5">
    <source>
        <dbReference type="Pfam" id="PF17802"/>
    </source>
</evidence>
<dbReference type="RefSeq" id="WP_073021044.1">
    <property type="nucleotide sequence ID" value="NZ_FQXU01000010.1"/>
</dbReference>
<feature type="transmembrane region" description="Helical" evidence="4">
    <location>
        <begin position="195"/>
        <end position="218"/>
    </location>
</feature>
<dbReference type="PANTHER" id="PTHR36108">
    <property type="entry name" value="COLOSSIN-B-RELATED"/>
    <property type="match status" value="1"/>
</dbReference>
<dbReference type="InterPro" id="IPR041033">
    <property type="entry name" value="SpaA_PFL_dom_1"/>
</dbReference>
<keyword evidence="4" id="KW-0472">Membrane</keyword>
<keyword evidence="3" id="KW-0732">Signal</keyword>
<evidence type="ECO:0000256" key="3">
    <source>
        <dbReference type="ARBA" id="ARBA00022729"/>
    </source>
</evidence>
<protein>
    <submittedName>
        <fullName evidence="6">LPXTG-motif cell wall anchor domain-containing protein</fullName>
    </submittedName>
</protein>
<dbReference type="Gene3D" id="2.60.40.10">
    <property type="entry name" value="Immunoglobulins"/>
    <property type="match status" value="2"/>
</dbReference>
<dbReference type="SUPFAM" id="SSF49478">
    <property type="entry name" value="Cna protein B-type domain"/>
    <property type="match status" value="2"/>
</dbReference>
<dbReference type="Pfam" id="PF17802">
    <property type="entry name" value="SpaA"/>
    <property type="match status" value="2"/>
</dbReference>
<dbReference type="Proteomes" id="UP000184241">
    <property type="component" value="Unassembled WGS sequence"/>
</dbReference>
<reference evidence="6 7" key="1">
    <citation type="submission" date="2016-11" db="EMBL/GenBank/DDBJ databases">
        <authorList>
            <person name="Jaros S."/>
            <person name="Januszkiewicz K."/>
            <person name="Wedrychowicz H."/>
        </authorList>
    </citation>
    <scope>NUCLEOTIDE SEQUENCE [LARGE SCALE GENOMIC DNA]</scope>
    <source>
        <strain evidence="6 7">DSM 6191</strain>
    </source>
</reference>
<name>A0A1M5ZP70_9CLOT</name>
<feature type="domain" description="SpaA-like prealbumin fold" evidence="5">
    <location>
        <begin position="96"/>
        <end position="183"/>
    </location>
</feature>
<evidence type="ECO:0000256" key="2">
    <source>
        <dbReference type="ARBA" id="ARBA00022525"/>
    </source>
</evidence>
<gene>
    <name evidence="6" type="ORF">SAMN02745941_03196</name>
</gene>
<dbReference type="AlphaFoldDB" id="A0A1M5ZP70"/>
<keyword evidence="2" id="KW-0964">Secreted</keyword>
<proteinExistence type="inferred from homology"/>
<dbReference type="EMBL" id="FQXU01000010">
    <property type="protein sequence ID" value="SHI26077.1"/>
    <property type="molecule type" value="Genomic_DNA"/>
</dbReference>
<feature type="domain" description="SpaA-like prealbumin fold" evidence="5">
    <location>
        <begin position="5"/>
        <end position="91"/>
    </location>
</feature>
<dbReference type="NCBIfam" id="TIGR01167">
    <property type="entry name" value="LPXTG_anchor"/>
    <property type="match status" value="1"/>
</dbReference>
<comment type="similarity">
    <text evidence="1">Belongs to the serine-aspartate repeat-containing protein (SDr) family.</text>
</comment>
<evidence type="ECO:0000313" key="7">
    <source>
        <dbReference type="Proteomes" id="UP000184241"/>
    </source>
</evidence>
<dbReference type="InterPro" id="IPR013783">
    <property type="entry name" value="Ig-like_fold"/>
</dbReference>
<accession>A0A1M5ZP70</accession>
<organism evidence="6 7">
    <name type="scientific">Clostridium intestinale DSM 6191</name>
    <dbReference type="NCBI Taxonomy" id="1121320"/>
    <lineage>
        <taxon>Bacteria</taxon>
        <taxon>Bacillati</taxon>
        <taxon>Bacillota</taxon>
        <taxon>Clostridia</taxon>
        <taxon>Eubacteriales</taxon>
        <taxon>Clostridiaceae</taxon>
        <taxon>Clostridium</taxon>
    </lineage>
</organism>